<evidence type="ECO:0000256" key="5">
    <source>
        <dbReference type="ARBA" id="ARBA00022989"/>
    </source>
</evidence>
<feature type="transmembrane region" description="Helical" evidence="7">
    <location>
        <begin position="115"/>
        <end position="137"/>
    </location>
</feature>
<sequence length="283" mass="30182">MTAPKAATAPRSLTLGTPFRYLAVLLVVGVTLVPLLFTILGGFRTNAQLNNSPAGWPSPWVFSNFSEVLSSSVFWRAMGNSAFIAVVATFLAVAAGAMAAFALSRYQFKGREGIYTLFTIGLLFPVSAAALPLYLLLRQMGLLEQSLGVALPEAAFSLPITIVILRPFMHAIPGELEDAAAMDGAGRLGFFWRILLPLSRPALTTVAILAFVTSWNAYLLPVLVLSDPSDFTLPLGVAAFQSQYAQDTARILAYTAASMIPAIGFFVFAERRIVGGLTGSVKG</sequence>
<dbReference type="PROSITE" id="PS50928">
    <property type="entry name" value="ABC_TM1"/>
    <property type="match status" value="1"/>
</dbReference>
<dbReference type="GO" id="GO:0055085">
    <property type="term" value="P:transmembrane transport"/>
    <property type="evidence" value="ECO:0007669"/>
    <property type="project" value="InterPro"/>
</dbReference>
<dbReference type="Gene3D" id="1.10.3720.10">
    <property type="entry name" value="MetI-like"/>
    <property type="match status" value="1"/>
</dbReference>
<keyword evidence="10" id="KW-1185">Reference proteome</keyword>
<comment type="similarity">
    <text evidence="7">Belongs to the binding-protein-dependent transport system permease family.</text>
</comment>
<keyword evidence="5 7" id="KW-1133">Transmembrane helix</keyword>
<reference evidence="9" key="1">
    <citation type="journal article" date="2014" name="Int. J. Syst. Evol. Microbiol.">
        <title>Complete genome sequence of Corynebacterium casei LMG S-19264T (=DSM 44701T), isolated from a smear-ripened cheese.</title>
        <authorList>
            <consortium name="US DOE Joint Genome Institute (JGI-PGF)"/>
            <person name="Walter F."/>
            <person name="Albersmeier A."/>
            <person name="Kalinowski J."/>
            <person name="Ruckert C."/>
        </authorList>
    </citation>
    <scope>NUCLEOTIDE SEQUENCE</scope>
    <source>
        <strain evidence="9">VKM Ac-1321</strain>
    </source>
</reference>
<feature type="transmembrane region" description="Helical" evidence="7">
    <location>
        <begin position="190"/>
        <end position="212"/>
    </location>
</feature>
<dbReference type="InterPro" id="IPR000515">
    <property type="entry name" value="MetI-like"/>
</dbReference>
<dbReference type="InterPro" id="IPR035906">
    <property type="entry name" value="MetI-like_sf"/>
</dbReference>
<dbReference type="Proteomes" id="UP001143480">
    <property type="component" value="Unassembled WGS sequence"/>
</dbReference>
<feature type="transmembrane region" description="Helical" evidence="7">
    <location>
        <begin position="149"/>
        <end position="169"/>
    </location>
</feature>
<dbReference type="PANTHER" id="PTHR43744">
    <property type="entry name" value="ABC TRANSPORTER PERMEASE PROTEIN MG189-RELATED-RELATED"/>
    <property type="match status" value="1"/>
</dbReference>
<dbReference type="RefSeq" id="WP_223093642.1">
    <property type="nucleotide sequence ID" value="NZ_BAAAXA010000001.1"/>
</dbReference>
<protein>
    <submittedName>
        <fullName evidence="9">Sugar ABC transporter permease</fullName>
    </submittedName>
</protein>
<evidence type="ECO:0000313" key="10">
    <source>
        <dbReference type="Proteomes" id="UP001143480"/>
    </source>
</evidence>
<evidence type="ECO:0000256" key="4">
    <source>
        <dbReference type="ARBA" id="ARBA00022692"/>
    </source>
</evidence>
<keyword evidence="6 7" id="KW-0472">Membrane</keyword>
<evidence type="ECO:0000256" key="1">
    <source>
        <dbReference type="ARBA" id="ARBA00004651"/>
    </source>
</evidence>
<proteinExistence type="inferred from homology"/>
<comment type="subcellular location">
    <subcellularLocation>
        <location evidence="1 7">Cell membrane</location>
        <topology evidence="1 7">Multi-pass membrane protein</topology>
    </subcellularLocation>
</comment>
<name>A0A9W6KLV3_9ACTN</name>
<evidence type="ECO:0000313" key="9">
    <source>
        <dbReference type="EMBL" id="GLL04426.1"/>
    </source>
</evidence>
<accession>A0A9W6KLV3</accession>
<evidence type="ECO:0000256" key="2">
    <source>
        <dbReference type="ARBA" id="ARBA00022448"/>
    </source>
</evidence>
<dbReference type="EMBL" id="BSFP01000045">
    <property type="protein sequence ID" value="GLL04426.1"/>
    <property type="molecule type" value="Genomic_DNA"/>
</dbReference>
<dbReference type="PANTHER" id="PTHR43744:SF12">
    <property type="entry name" value="ABC TRANSPORTER PERMEASE PROTEIN MG189-RELATED"/>
    <property type="match status" value="1"/>
</dbReference>
<keyword evidence="3" id="KW-1003">Cell membrane</keyword>
<evidence type="ECO:0000259" key="8">
    <source>
        <dbReference type="PROSITE" id="PS50928"/>
    </source>
</evidence>
<feature type="transmembrane region" description="Helical" evidence="7">
    <location>
        <begin position="82"/>
        <end position="103"/>
    </location>
</feature>
<dbReference type="CDD" id="cd06261">
    <property type="entry name" value="TM_PBP2"/>
    <property type="match status" value="1"/>
</dbReference>
<dbReference type="AlphaFoldDB" id="A0A9W6KLV3"/>
<feature type="transmembrane region" description="Helical" evidence="7">
    <location>
        <begin position="21"/>
        <end position="43"/>
    </location>
</feature>
<dbReference type="Pfam" id="PF00528">
    <property type="entry name" value="BPD_transp_1"/>
    <property type="match status" value="1"/>
</dbReference>
<dbReference type="GO" id="GO:0005886">
    <property type="term" value="C:plasma membrane"/>
    <property type="evidence" value="ECO:0007669"/>
    <property type="project" value="UniProtKB-SubCell"/>
</dbReference>
<comment type="caution">
    <text evidence="9">The sequence shown here is derived from an EMBL/GenBank/DDBJ whole genome shotgun (WGS) entry which is preliminary data.</text>
</comment>
<reference evidence="9" key="2">
    <citation type="submission" date="2023-01" db="EMBL/GenBank/DDBJ databases">
        <authorList>
            <person name="Sun Q."/>
            <person name="Evtushenko L."/>
        </authorList>
    </citation>
    <scope>NUCLEOTIDE SEQUENCE</scope>
    <source>
        <strain evidence="9">VKM Ac-1321</strain>
    </source>
</reference>
<organism evidence="9 10">
    <name type="scientific">Dactylosporangium matsuzakiense</name>
    <dbReference type="NCBI Taxonomy" id="53360"/>
    <lineage>
        <taxon>Bacteria</taxon>
        <taxon>Bacillati</taxon>
        <taxon>Actinomycetota</taxon>
        <taxon>Actinomycetes</taxon>
        <taxon>Micromonosporales</taxon>
        <taxon>Micromonosporaceae</taxon>
        <taxon>Dactylosporangium</taxon>
    </lineage>
</organism>
<evidence type="ECO:0000256" key="7">
    <source>
        <dbReference type="RuleBase" id="RU363032"/>
    </source>
</evidence>
<keyword evidence="4 7" id="KW-0812">Transmembrane</keyword>
<evidence type="ECO:0000256" key="3">
    <source>
        <dbReference type="ARBA" id="ARBA00022475"/>
    </source>
</evidence>
<feature type="domain" description="ABC transmembrane type-1" evidence="8">
    <location>
        <begin position="78"/>
        <end position="269"/>
    </location>
</feature>
<feature type="transmembrane region" description="Helical" evidence="7">
    <location>
        <begin position="251"/>
        <end position="269"/>
    </location>
</feature>
<evidence type="ECO:0000256" key="6">
    <source>
        <dbReference type="ARBA" id="ARBA00023136"/>
    </source>
</evidence>
<keyword evidence="2 7" id="KW-0813">Transport</keyword>
<dbReference type="SUPFAM" id="SSF161098">
    <property type="entry name" value="MetI-like"/>
    <property type="match status" value="1"/>
</dbReference>
<gene>
    <name evidence="9" type="ORF">GCM10017581_061730</name>
</gene>